<evidence type="ECO:0000313" key="2">
    <source>
        <dbReference type="Proteomes" id="UP000050761"/>
    </source>
</evidence>
<dbReference type="OrthoDB" id="410104at2759"/>
<dbReference type="Proteomes" id="UP000050761">
    <property type="component" value="Unassembled WGS sequence"/>
</dbReference>
<name>A0A183FK24_HELPZ</name>
<reference evidence="1 2" key="1">
    <citation type="submission" date="2018-11" db="EMBL/GenBank/DDBJ databases">
        <authorList>
            <consortium name="Pathogen Informatics"/>
        </authorList>
    </citation>
    <scope>NUCLEOTIDE SEQUENCE [LARGE SCALE GENOMIC DNA]</scope>
</reference>
<reference evidence="3" key="2">
    <citation type="submission" date="2019-09" db="UniProtKB">
        <authorList>
            <consortium name="WormBaseParasite"/>
        </authorList>
    </citation>
    <scope>IDENTIFICATION</scope>
</reference>
<dbReference type="WBParaSite" id="HPBE_0000744301-mRNA-1">
    <property type="protein sequence ID" value="HPBE_0000744301-mRNA-1"/>
    <property type="gene ID" value="HPBE_0000744301"/>
</dbReference>
<keyword evidence="2" id="KW-1185">Reference proteome</keyword>
<evidence type="ECO:0000313" key="1">
    <source>
        <dbReference type="EMBL" id="VDO72307.1"/>
    </source>
</evidence>
<accession>A0A183FK24</accession>
<accession>A0A3P7YIW3</accession>
<proteinExistence type="predicted"/>
<dbReference type="AlphaFoldDB" id="A0A183FK24"/>
<protein>
    <submittedName>
        <fullName evidence="3">Reverse transcriptase domain-containing protein</fullName>
    </submittedName>
</protein>
<sequence>MRGAISLEADSNSSLDDTNAAVRNMFLTMTLLALLGATIENVMRELEWEGMGVKVDGRQLRHLRFADDIYS</sequence>
<gene>
    <name evidence="1" type="ORF">HPBE_LOCUS7444</name>
</gene>
<organism evidence="2 3">
    <name type="scientific">Heligmosomoides polygyrus</name>
    <name type="common">Parasitic roundworm</name>
    <dbReference type="NCBI Taxonomy" id="6339"/>
    <lineage>
        <taxon>Eukaryota</taxon>
        <taxon>Metazoa</taxon>
        <taxon>Ecdysozoa</taxon>
        <taxon>Nematoda</taxon>
        <taxon>Chromadorea</taxon>
        <taxon>Rhabditida</taxon>
        <taxon>Rhabditina</taxon>
        <taxon>Rhabditomorpha</taxon>
        <taxon>Strongyloidea</taxon>
        <taxon>Heligmosomidae</taxon>
        <taxon>Heligmosomoides</taxon>
    </lineage>
</organism>
<evidence type="ECO:0000313" key="3">
    <source>
        <dbReference type="WBParaSite" id="HPBE_0000744301-mRNA-1"/>
    </source>
</evidence>
<dbReference type="EMBL" id="UZAH01025891">
    <property type="protein sequence ID" value="VDO72307.1"/>
    <property type="molecule type" value="Genomic_DNA"/>
</dbReference>